<dbReference type="Proteomes" id="UP000672032">
    <property type="component" value="Chromosome 5"/>
</dbReference>
<feature type="region of interest" description="Disordered" evidence="1">
    <location>
        <begin position="1"/>
        <end position="60"/>
    </location>
</feature>
<dbReference type="GO" id="GO:0006357">
    <property type="term" value="P:regulation of transcription by RNA polymerase II"/>
    <property type="evidence" value="ECO:0007669"/>
    <property type="project" value="TreeGrafter"/>
</dbReference>
<dbReference type="InterPro" id="IPR036236">
    <property type="entry name" value="Znf_C2H2_sf"/>
</dbReference>
<feature type="region of interest" description="Disordered" evidence="1">
    <location>
        <begin position="203"/>
        <end position="336"/>
    </location>
</feature>
<sequence>MTEVADTYFDPDDVGPRDSPIFKPMHISYKPEPSPEANPPPPISPESSPGGRKRGTRSSIRAYQADAVLVSYMGGGRRPDIARNAGDEPLPPCEDEDDQGPVRGTAVEVPGHDFSPGKAELDITMKMAADAVDLLRAHEDQAPLKLRDDSRGEAPAVSKLLATTNTNLHAQNAIDTTKLTPLPLEPYQKSAPDVNIQVEAQSSLPTGELPPMRQSPQSGLSNGNGSQQITLPPITPLLGDLSKHAEAAPTPNEASFSQSPGRPTSRFAPRPGATSPARSPNDLRREVISPGRSPLYFVSRNPRRPSQSDGLQYVAAGDYSSGSNTETSSTDQSASTPATTMIIDRMSIDGITNPQVGGYQCTNSGCTAPPFQTQYLLNSHANVHSSNRPHYCTVKGCPRGEGGKGFKRKNEMIRHGLVHDSPGYVCPFCPEREHRYPRPDNLQRHVRVHHTDKDKDDPQLREVLAQRPEGPSRGRRRRGGS</sequence>
<accession>A0A8A3PJQ6</accession>
<dbReference type="PANTHER" id="PTHR46179:SF19">
    <property type="entry name" value="C2H2 FINGER DOMAIN TRANSCRIPTION FACTOR (EUROFUNG)-RELATED"/>
    <property type="match status" value="1"/>
</dbReference>
<organism evidence="3 4">
    <name type="scientific">Monilinia vaccinii-corymbosi</name>
    <dbReference type="NCBI Taxonomy" id="61207"/>
    <lineage>
        <taxon>Eukaryota</taxon>
        <taxon>Fungi</taxon>
        <taxon>Dikarya</taxon>
        <taxon>Ascomycota</taxon>
        <taxon>Pezizomycotina</taxon>
        <taxon>Leotiomycetes</taxon>
        <taxon>Helotiales</taxon>
        <taxon>Sclerotiniaceae</taxon>
        <taxon>Monilinia</taxon>
    </lineage>
</organism>
<keyword evidence="4" id="KW-1185">Reference proteome</keyword>
<feature type="compositionally biased region" description="Pro residues" evidence="1">
    <location>
        <begin position="32"/>
        <end position="44"/>
    </location>
</feature>
<feature type="compositionally biased region" description="Polar residues" evidence="1">
    <location>
        <begin position="252"/>
        <end position="262"/>
    </location>
</feature>
<feature type="region of interest" description="Disordered" evidence="1">
    <location>
        <begin position="75"/>
        <end position="117"/>
    </location>
</feature>
<dbReference type="SMART" id="SM00355">
    <property type="entry name" value="ZnF_C2H2"/>
    <property type="match status" value="3"/>
</dbReference>
<evidence type="ECO:0000313" key="4">
    <source>
        <dbReference type="Proteomes" id="UP000672032"/>
    </source>
</evidence>
<feature type="domain" description="C2H2-type" evidence="2">
    <location>
        <begin position="359"/>
        <end position="384"/>
    </location>
</feature>
<dbReference type="EMBL" id="CP063409">
    <property type="protein sequence ID" value="QSZ35191.1"/>
    <property type="molecule type" value="Genomic_DNA"/>
</dbReference>
<dbReference type="SUPFAM" id="SSF57667">
    <property type="entry name" value="beta-beta-alpha zinc fingers"/>
    <property type="match status" value="1"/>
</dbReference>
<feature type="domain" description="C2H2-type" evidence="2">
    <location>
        <begin position="390"/>
        <end position="419"/>
    </location>
</feature>
<dbReference type="OrthoDB" id="6077919at2759"/>
<protein>
    <recommendedName>
        <fullName evidence="2">C2H2-type domain-containing protein</fullName>
    </recommendedName>
</protein>
<feature type="region of interest" description="Disordered" evidence="1">
    <location>
        <begin position="435"/>
        <end position="481"/>
    </location>
</feature>
<evidence type="ECO:0000256" key="1">
    <source>
        <dbReference type="SAM" id="MobiDB-lite"/>
    </source>
</evidence>
<evidence type="ECO:0000313" key="3">
    <source>
        <dbReference type="EMBL" id="QSZ35191.1"/>
    </source>
</evidence>
<reference evidence="3" key="1">
    <citation type="submission" date="2020-10" db="EMBL/GenBank/DDBJ databases">
        <title>Genome Sequence of Monilinia vaccinii-corymbosi Sheds Light on Mummy Berry Disease Infection of Blueberry and Mating Type.</title>
        <authorList>
            <person name="Yow A.G."/>
            <person name="Zhang Y."/>
            <person name="Bansal K."/>
            <person name="Eacker S.M."/>
            <person name="Sullivan S."/>
            <person name="Liachko I."/>
            <person name="Cubeta M.A."/>
            <person name="Rollins J.A."/>
            <person name="Ashrafi H."/>
        </authorList>
    </citation>
    <scope>NUCLEOTIDE SEQUENCE</scope>
    <source>
        <strain evidence="3">RL-1</strain>
    </source>
</reference>
<dbReference type="InterPro" id="IPR051061">
    <property type="entry name" value="Zinc_finger_trans_reg"/>
</dbReference>
<evidence type="ECO:0000259" key="2">
    <source>
        <dbReference type="SMART" id="SM00355"/>
    </source>
</evidence>
<name>A0A8A3PJQ6_9HELO</name>
<dbReference type="InterPro" id="IPR013087">
    <property type="entry name" value="Znf_C2H2_type"/>
</dbReference>
<feature type="compositionally biased region" description="Polar residues" evidence="1">
    <location>
        <begin position="214"/>
        <end position="230"/>
    </location>
</feature>
<dbReference type="GO" id="GO:0005634">
    <property type="term" value="C:nucleus"/>
    <property type="evidence" value="ECO:0007669"/>
    <property type="project" value="TreeGrafter"/>
</dbReference>
<dbReference type="PANTHER" id="PTHR46179">
    <property type="entry name" value="ZINC FINGER PROTEIN"/>
    <property type="match status" value="1"/>
</dbReference>
<gene>
    <name evidence="3" type="ORF">DSL72_008058</name>
</gene>
<dbReference type="Gene3D" id="3.30.160.60">
    <property type="entry name" value="Classic Zinc Finger"/>
    <property type="match status" value="2"/>
</dbReference>
<proteinExistence type="predicted"/>
<feature type="compositionally biased region" description="Polar residues" evidence="1">
    <location>
        <begin position="320"/>
        <end position="336"/>
    </location>
</feature>
<feature type="domain" description="C2H2-type" evidence="2">
    <location>
        <begin position="424"/>
        <end position="449"/>
    </location>
</feature>
<dbReference type="AlphaFoldDB" id="A0A8A3PJQ6"/>
<feature type="compositionally biased region" description="Basic and acidic residues" evidence="1">
    <location>
        <begin position="435"/>
        <end position="460"/>
    </location>
</feature>